<evidence type="ECO:0000313" key="6">
    <source>
        <dbReference type="Proteomes" id="UP000663870"/>
    </source>
</evidence>
<comment type="caution">
    <text evidence="2">The sequence shown here is derived from an EMBL/GenBank/DDBJ whole genome shotgun (WGS) entry which is preliminary data.</text>
</comment>
<keyword evidence="6" id="KW-1185">Reference proteome</keyword>
<dbReference type="AlphaFoldDB" id="A0A813QJA7"/>
<evidence type="ECO:0000313" key="7">
    <source>
        <dbReference type="Proteomes" id="UP000663882"/>
    </source>
</evidence>
<dbReference type="EMBL" id="CAJNOL010000133">
    <property type="protein sequence ID" value="CAF0874350.1"/>
    <property type="molecule type" value="Genomic_DNA"/>
</dbReference>
<evidence type="ECO:0000313" key="4">
    <source>
        <dbReference type="EMBL" id="CAF0874350.1"/>
    </source>
</evidence>
<evidence type="ECO:0000313" key="5">
    <source>
        <dbReference type="EMBL" id="CAF3493053.1"/>
    </source>
</evidence>
<accession>A0A813QJA7</accession>
<evidence type="ECO:0000313" key="2">
    <source>
        <dbReference type="EMBL" id="CAF0767863.1"/>
    </source>
</evidence>
<protein>
    <submittedName>
        <fullName evidence="2">Uncharacterized protein</fullName>
    </submittedName>
</protein>
<gene>
    <name evidence="4" type="ORF">JXQ802_LOCUS7832</name>
    <name evidence="5" type="ORF">OTI717_LOCUS1248</name>
    <name evidence="3" type="ORF">PYM288_LOCUS7196</name>
    <name evidence="2" type="ORF">RFH988_LOCUS2199</name>
</gene>
<dbReference type="EMBL" id="CAJNOH010000085">
    <property type="protein sequence ID" value="CAF0853815.1"/>
    <property type="molecule type" value="Genomic_DNA"/>
</dbReference>
<feature type="compositionally biased region" description="Low complexity" evidence="1">
    <location>
        <begin position="102"/>
        <end position="115"/>
    </location>
</feature>
<evidence type="ECO:0000256" key="1">
    <source>
        <dbReference type="SAM" id="MobiDB-lite"/>
    </source>
</evidence>
<sequence>MATAINTVTKTASVVKTTKGSEKKWSEILSMNRRHDLQLPIDIAKYDHDLRRTYNSHQRQKYQTERIWANKHETWYHDDFLFRTRLLKQLKPITRRFKHIDSLSSDDNQDQQQKQQQDHILSEDEMEFLSSPASIMDRRENPNKVLPPIKQNKKRSTIRHFQNYAGEETAPSNSVLSKLICPKVLNEYEPRLYSHGHASFLDVAQRFLKHKPESIEKRVDHKTKQQQQQKQYFKVLIENEQERTRLAAIKFQQQLQEDKSKENNYDDLDDDNDSFYTRPF</sequence>
<dbReference type="OrthoDB" id="10034542at2759"/>
<dbReference type="Proteomes" id="UP000663870">
    <property type="component" value="Unassembled WGS sequence"/>
</dbReference>
<proteinExistence type="predicted"/>
<feature type="region of interest" description="Disordered" evidence="1">
    <location>
        <begin position="256"/>
        <end position="280"/>
    </location>
</feature>
<evidence type="ECO:0000313" key="3">
    <source>
        <dbReference type="EMBL" id="CAF0853815.1"/>
    </source>
</evidence>
<organism evidence="2 7">
    <name type="scientific">Rotaria sordida</name>
    <dbReference type="NCBI Taxonomy" id="392033"/>
    <lineage>
        <taxon>Eukaryota</taxon>
        <taxon>Metazoa</taxon>
        <taxon>Spiralia</taxon>
        <taxon>Gnathifera</taxon>
        <taxon>Rotifera</taxon>
        <taxon>Eurotatoria</taxon>
        <taxon>Bdelloidea</taxon>
        <taxon>Philodinida</taxon>
        <taxon>Philodinidae</taxon>
        <taxon>Rotaria</taxon>
    </lineage>
</organism>
<reference evidence="2" key="1">
    <citation type="submission" date="2021-02" db="EMBL/GenBank/DDBJ databases">
        <authorList>
            <person name="Nowell W R."/>
        </authorList>
    </citation>
    <scope>NUCLEOTIDE SEQUENCE</scope>
</reference>
<dbReference type="EMBL" id="CAJNOO010000046">
    <property type="protein sequence ID" value="CAF0767863.1"/>
    <property type="molecule type" value="Genomic_DNA"/>
</dbReference>
<feature type="region of interest" description="Disordered" evidence="1">
    <location>
        <begin position="101"/>
        <end position="124"/>
    </location>
</feature>
<dbReference type="Proteomes" id="UP000663823">
    <property type="component" value="Unassembled WGS sequence"/>
</dbReference>
<name>A0A813QJA7_9BILA</name>
<dbReference type="Proteomes" id="UP000663854">
    <property type="component" value="Unassembled WGS sequence"/>
</dbReference>
<dbReference type="Proteomes" id="UP000663882">
    <property type="component" value="Unassembled WGS sequence"/>
</dbReference>
<dbReference type="EMBL" id="CAJOAX010000050">
    <property type="protein sequence ID" value="CAF3493053.1"/>
    <property type="molecule type" value="Genomic_DNA"/>
</dbReference>